<feature type="transmembrane region" description="Helical" evidence="2">
    <location>
        <begin position="36"/>
        <end position="57"/>
    </location>
</feature>
<name>A0A2S6ABM5_9NOCA</name>
<dbReference type="AlphaFoldDB" id="A0A2S6ABM5"/>
<comment type="caution">
    <text evidence="3">The sequence shown here is derived from an EMBL/GenBank/DDBJ whole genome shotgun (WGS) entry which is preliminary data.</text>
</comment>
<evidence type="ECO:0000313" key="4">
    <source>
        <dbReference type="Proteomes" id="UP000238356"/>
    </source>
</evidence>
<feature type="transmembrane region" description="Helical" evidence="2">
    <location>
        <begin position="89"/>
        <end position="109"/>
    </location>
</feature>
<keyword evidence="4" id="KW-1185">Reference proteome</keyword>
<evidence type="ECO:0000256" key="1">
    <source>
        <dbReference type="SAM" id="MobiDB-lite"/>
    </source>
</evidence>
<organism evidence="3 4">
    <name type="scientific">Nocardia nova</name>
    <dbReference type="NCBI Taxonomy" id="37330"/>
    <lineage>
        <taxon>Bacteria</taxon>
        <taxon>Bacillati</taxon>
        <taxon>Actinomycetota</taxon>
        <taxon>Actinomycetes</taxon>
        <taxon>Mycobacteriales</taxon>
        <taxon>Nocardiaceae</taxon>
        <taxon>Nocardia</taxon>
    </lineage>
</organism>
<sequence length="181" mass="18808">MRTEVDSASTRPLVVGILGARIVAGLPATVWGRRSVYAVTAVLLVASAGLVLMLLPAEDRAGRPGYRQVLRGSRSLFGDRRLLSRGLNAFFLFASFGTLWSGLALPLAASVGSAFGAAATTAAYSAAGWTGSSIAGAAFAVGGFAVWAIADGRRRPADRRPRRSITPATEPGHDVVQTLPE</sequence>
<evidence type="ECO:0000256" key="2">
    <source>
        <dbReference type="SAM" id="Phobius"/>
    </source>
</evidence>
<dbReference type="SUPFAM" id="SSF103473">
    <property type="entry name" value="MFS general substrate transporter"/>
    <property type="match status" value="1"/>
</dbReference>
<dbReference type="EMBL" id="PSZD01000003">
    <property type="protein sequence ID" value="PPJ31182.1"/>
    <property type="molecule type" value="Genomic_DNA"/>
</dbReference>
<keyword evidence="2" id="KW-1133">Transmembrane helix</keyword>
<feature type="region of interest" description="Disordered" evidence="1">
    <location>
        <begin position="157"/>
        <end position="181"/>
    </location>
</feature>
<gene>
    <name evidence="3" type="ORF">C5F51_06170</name>
</gene>
<evidence type="ECO:0008006" key="5">
    <source>
        <dbReference type="Google" id="ProtNLM"/>
    </source>
</evidence>
<dbReference type="PANTHER" id="PTHR42910">
    <property type="entry name" value="TRANSPORTER SCO4007-RELATED"/>
    <property type="match status" value="1"/>
</dbReference>
<proteinExistence type="predicted"/>
<keyword evidence="2" id="KW-0812">Transmembrane</keyword>
<dbReference type="Proteomes" id="UP000238356">
    <property type="component" value="Unassembled WGS sequence"/>
</dbReference>
<feature type="transmembrane region" description="Helical" evidence="2">
    <location>
        <begin position="129"/>
        <end position="150"/>
    </location>
</feature>
<accession>A0A2S6ABM5</accession>
<protein>
    <recommendedName>
        <fullName evidence="5">MFS transporter</fullName>
    </recommendedName>
</protein>
<dbReference type="InterPro" id="IPR036259">
    <property type="entry name" value="MFS_trans_sf"/>
</dbReference>
<keyword evidence="2" id="KW-0472">Membrane</keyword>
<dbReference type="PANTHER" id="PTHR42910:SF1">
    <property type="entry name" value="MAJOR FACILITATOR SUPERFAMILY (MFS) PROFILE DOMAIN-CONTAINING PROTEIN"/>
    <property type="match status" value="1"/>
</dbReference>
<evidence type="ECO:0000313" key="3">
    <source>
        <dbReference type="EMBL" id="PPJ31182.1"/>
    </source>
</evidence>
<dbReference type="RefSeq" id="WP_104362705.1">
    <property type="nucleotide sequence ID" value="NZ_PSZD01000003.1"/>
</dbReference>
<reference evidence="3 4" key="1">
    <citation type="submission" date="2018-02" db="EMBL/GenBank/DDBJ databases">
        <title>8 Nocardia nova and 1 Nocardia cyriacigeorgica strain used for evolution to TMP-SMX.</title>
        <authorList>
            <person name="Mehta H."/>
            <person name="Weng J."/>
            <person name="Shamoo Y."/>
        </authorList>
    </citation>
    <scope>NUCLEOTIDE SEQUENCE [LARGE SCALE GENOMIC DNA]</scope>
    <source>
        <strain evidence="3 4">BAA2227</strain>
    </source>
</reference>
<feature type="transmembrane region" description="Helical" evidence="2">
    <location>
        <begin position="12"/>
        <end position="30"/>
    </location>
</feature>